<keyword evidence="4" id="KW-1185">Reference proteome</keyword>
<feature type="compositionally biased region" description="Gly residues" evidence="1">
    <location>
        <begin position="37"/>
        <end position="55"/>
    </location>
</feature>
<feature type="signal peptide" evidence="2">
    <location>
        <begin position="1"/>
        <end position="20"/>
    </location>
</feature>
<dbReference type="Proteomes" id="UP001317259">
    <property type="component" value="Unassembled WGS sequence"/>
</dbReference>
<evidence type="ECO:0000313" key="4">
    <source>
        <dbReference type="Proteomes" id="UP001317259"/>
    </source>
</evidence>
<evidence type="ECO:0000313" key="3">
    <source>
        <dbReference type="EMBL" id="MCK2217474.1"/>
    </source>
</evidence>
<name>A0ABT0FYP7_9ACTN</name>
<sequence length="275" mass="27140">MALRPVAAAAVGALVLAGGAAGMLGVQGAFDGPPDGLLGGLSGGTSGGVPGGTTAGSGRAAPPDATGRGDPRTTTPGGRAGPGADTRTGPDAGRSAPREPGSPSAPQAKGSITSDDAGPTIVPAGPARDADPGTLAGSSPPQDDGTLTVPGTDGTGGADSADGYRADGPSSHTDHRALDYFQANWGPDDKALRRVRDIRTVGGYLRIYTDLPESAHNSRTAITLCERGLDYLRAAGVPRPVVFVQARFGENGNPVLANILGPGDRSCTVTHPAPG</sequence>
<dbReference type="RefSeq" id="WP_242373581.1">
    <property type="nucleotide sequence ID" value="NZ_JAKRKC020000001.1"/>
</dbReference>
<proteinExistence type="predicted"/>
<evidence type="ECO:0000256" key="1">
    <source>
        <dbReference type="SAM" id="MobiDB-lite"/>
    </source>
</evidence>
<dbReference type="EMBL" id="JAKRKC020000001">
    <property type="protein sequence ID" value="MCK2217474.1"/>
    <property type="molecule type" value="Genomic_DNA"/>
</dbReference>
<accession>A0ABT0FYP7</accession>
<feature type="compositionally biased region" description="Low complexity" evidence="1">
    <location>
        <begin position="64"/>
        <end position="89"/>
    </location>
</feature>
<evidence type="ECO:0000256" key="2">
    <source>
        <dbReference type="SAM" id="SignalP"/>
    </source>
</evidence>
<reference evidence="3 4" key="1">
    <citation type="submission" date="2022-04" db="EMBL/GenBank/DDBJ databases">
        <title>Genome draft of Actinomadura sp. ATCC 31491.</title>
        <authorList>
            <person name="Shi X."/>
            <person name="Du Y."/>
        </authorList>
    </citation>
    <scope>NUCLEOTIDE SEQUENCE [LARGE SCALE GENOMIC DNA]</scope>
    <source>
        <strain evidence="3 4">ATCC 31491</strain>
    </source>
</reference>
<gene>
    <name evidence="3" type="ORF">MF672_027330</name>
</gene>
<keyword evidence="2" id="KW-0732">Signal</keyword>
<comment type="caution">
    <text evidence="3">The sequence shown here is derived from an EMBL/GenBank/DDBJ whole genome shotgun (WGS) entry which is preliminary data.</text>
</comment>
<organism evidence="3 4">
    <name type="scientific">Actinomadura luzonensis</name>
    <dbReference type="NCBI Taxonomy" id="2805427"/>
    <lineage>
        <taxon>Bacteria</taxon>
        <taxon>Bacillati</taxon>
        <taxon>Actinomycetota</taxon>
        <taxon>Actinomycetes</taxon>
        <taxon>Streptosporangiales</taxon>
        <taxon>Thermomonosporaceae</taxon>
        <taxon>Actinomadura</taxon>
    </lineage>
</organism>
<feature type="chain" id="PRO_5046231012" evidence="2">
    <location>
        <begin position="21"/>
        <end position="275"/>
    </location>
</feature>
<feature type="region of interest" description="Disordered" evidence="1">
    <location>
        <begin position="37"/>
        <end position="171"/>
    </location>
</feature>
<protein>
    <submittedName>
        <fullName evidence="3">Uncharacterized protein</fullName>
    </submittedName>
</protein>